<gene>
    <name evidence="2" type="ORF">ASPWEDRAFT_187921</name>
</gene>
<dbReference type="VEuPathDB" id="FungiDB:ASPWEDRAFT_187921"/>
<dbReference type="InterPro" id="IPR036404">
    <property type="entry name" value="Jacalin-like_lectin_dom_sf"/>
</dbReference>
<protein>
    <submittedName>
        <fullName evidence="2">Uncharacterized protein</fullName>
    </submittedName>
</protein>
<dbReference type="Proteomes" id="UP000184383">
    <property type="component" value="Unassembled WGS sequence"/>
</dbReference>
<sequence length="191" mass="20273">MKTVQSVLLALGLLSSNCQTASADQQRLAQSHKNPLGTTDCRVTNDPVGGDDVPACEGYPSSPTAKVVRISGWADWYPPGTKDQYVVQYIGLQWSSGQIKWCGPKVKPQAYLNLAPNETITGFVVSGGTMVDSIKVTTSKGQNFSVGGDGGEAHDMDLGNGYMVGWDGFCLPELLVGFAPTFFCDEVGESA</sequence>
<dbReference type="OrthoDB" id="4386350at2759"/>
<evidence type="ECO:0000313" key="2">
    <source>
        <dbReference type="EMBL" id="OJJ30535.1"/>
    </source>
</evidence>
<dbReference type="SUPFAM" id="SSF51101">
    <property type="entry name" value="Mannose-binding lectins"/>
    <property type="match status" value="1"/>
</dbReference>
<dbReference type="RefSeq" id="XP_040684212.1">
    <property type="nucleotide sequence ID" value="XM_040832198.1"/>
</dbReference>
<name>A0A1L9R6I4_ASPWE</name>
<reference evidence="3" key="1">
    <citation type="journal article" date="2017" name="Genome Biol.">
        <title>Comparative genomics reveals high biological diversity and specific adaptations in the industrially and medically important fungal genus Aspergillus.</title>
        <authorList>
            <person name="de Vries R.P."/>
            <person name="Riley R."/>
            <person name="Wiebenga A."/>
            <person name="Aguilar-Osorio G."/>
            <person name="Amillis S."/>
            <person name="Uchima C.A."/>
            <person name="Anderluh G."/>
            <person name="Asadollahi M."/>
            <person name="Askin M."/>
            <person name="Barry K."/>
            <person name="Battaglia E."/>
            <person name="Bayram O."/>
            <person name="Benocci T."/>
            <person name="Braus-Stromeyer S.A."/>
            <person name="Caldana C."/>
            <person name="Canovas D."/>
            <person name="Cerqueira G.C."/>
            <person name="Chen F."/>
            <person name="Chen W."/>
            <person name="Choi C."/>
            <person name="Clum A."/>
            <person name="Dos Santos R.A."/>
            <person name="Damasio A.R."/>
            <person name="Diallinas G."/>
            <person name="Emri T."/>
            <person name="Fekete E."/>
            <person name="Flipphi M."/>
            <person name="Freyberg S."/>
            <person name="Gallo A."/>
            <person name="Gournas C."/>
            <person name="Habgood R."/>
            <person name="Hainaut M."/>
            <person name="Harispe M.L."/>
            <person name="Henrissat B."/>
            <person name="Hilden K.S."/>
            <person name="Hope R."/>
            <person name="Hossain A."/>
            <person name="Karabika E."/>
            <person name="Karaffa L."/>
            <person name="Karanyi Z."/>
            <person name="Krasevec N."/>
            <person name="Kuo A."/>
            <person name="Kusch H."/>
            <person name="LaButti K."/>
            <person name="Lagendijk E.L."/>
            <person name="Lapidus A."/>
            <person name="Levasseur A."/>
            <person name="Lindquist E."/>
            <person name="Lipzen A."/>
            <person name="Logrieco A.F."/>
            <person name="MacCabe A."/>
            <person name="Maekelae M.R."/>
            <person name="Malavazi I."/>
            <person name="Melin P."/>
            <person name="Meyer V."/>
            <person name="Mielnichuk N."/>
            <person name="Miskei M."/>
            <person name="Molnar A.P."/>
            <person name="Mule G."/>
            <person name="Ngan C.Y."/>
            <person name="Orejas M."/>
            <person name="Orosz E."/>
            <person name="Ouedraogo J.P."/>
            <person name="Overkamp K.M."/>
            <person name="Park H.-S."/>
            <person name="Perrone G."/>
            <person name="Piumi F."/>
            <person name="Punt P.J."/>
            <person name="Ram A.F."/>
            <person name="Ramon A."/>
            <person name="Rauscher S."/>
            <person name="Record E."/>
            <person name="Riano-Pachon D.M."/>
            <person name="Robert V."/>
            <person name="Roehrig J."/>
            <person name="Ruller R."/>
            <person name="Salamov A."/>
            <person name="Salih N.S."/>
            <person name="Samson R.A."/>
            <person name="Sandor E."/>
            <person name="Sanguinetti M."/>
            <person name="Schuetze T."/>
            <person name="Sepcic K."/>
            <person name="Shelest E."/>
            <person name="Sherlock G."/>
            <person name="Sophianopoulou V."/>
            <person name="Squina F.M."/>
            <person name="Sun H."/>
            <person name="Susca A."/>
            <person name="Todd R.B."/>
            <person name="Tsang A."/>
            <person name="Unkles S.E."/>
            <person name="van de Wiele N."/>
            <person name="van Rossen-Uffink D."/>
            <person name="Oliveira J.V."/>
            <person name="Vesth T.C."/>
            <person name="Visser J."/>
            <person name="Yu J.-H."/>
            <person name="Zhou M."/>
            <person name="Andersen M.R."/>
            <person name="Archer D.B."/>
            <person name="Baker S.E."/>
            <person name="Benoit I."/>
            <person name="Brakhage A.A."/>
            <person name="Braus G.H."/>
            <person name="Fischer R."/>
            <person name="Frisvad J.C."/>
            <person name="Goldman G.H."/>
            <person name="Houbraken J."/>
            <person name="Oakley B."/>
            <person name="Pocsi I."/>
            <person name="Scazzocchio C."/>
            <person name="Seiboth B."/>
            <person name="vanKuyk P.A."/>
            <person name="Wortman J."/>
            <person name="Dyer P.S."/>
            <person name="Grigoriev I.V."/>
        </authorList>
    </citation>
    <scope>NUCLEOTIDE SEQUENCE [LARGE SCALE GENOMIC DNA]</scope>
    <source>
        <strain evidence="3">DTO 134E9</strain>
    </source>
</reference>
<evidence type="ECO:0000313" key="3">
    <source>
        <dbReference type="Proteomes" id="UP000184383"/>
    </source>
</evidence>
<dbReference type="EMBL" id="KV878217">
    <property type="protein sequence ID" value="OJJ30535.1"/>
    <property type="molecule type" value="Genomic_DNA"/>
</dbReference>
<keyword evidence="3" id="KW-1185">Reference proteome</keyword>
<accession>A0A1L9R6I4</accession>
<evidence type="ECO:0000256" key="1">
    <source>
        <dbReference type="SAM" id="SignalP"/>
    </source>
</evidence>
<proteinExistence type="predicted"/>
<feature type="chain" id="PRO_5012634755" evidence="1">
    <location>
        <begin position="24"/>
        <end position="191"/>
    </location>
</feature>
<dbReference type="Gene3D" id="2.100.10.30">
    <property type="entry name" value="Jacalin-like lectin domain"/>
    <property type="match status" value="1"/>
</dbReference>
<feature type="signal peptide" evidence="1">
    <location>
        <begin position="1"/>
        <end position="23"/>
    </location>
</feature>
<organism evidence="2 3">
    <name type="scientific">Aspergillus wentii DTO 134E9</name>
    <dbReference type="NCBI Taxonomy" id="1073089"/>
    <lineage>
        <taxon>Eukaryota</taxon>
        <taxon>Fungi</taxon>
        <taxon>Dikarya</taxon>
        <taxon>Ascomycota</taxon>
        <taxon>Pezizomycotina</taxon>
        <taxon>Eurotiomycetes</taxon>
        <taxon>Eurotiomycetidae</taxon>
        <taxon>Eurotiales</taxon>
        <taxon>Aspergillaceae</taxon>
        <taxon>Aspergillus</taxon>
        <taxon>Aspergillus subgen. Cremei</taxon>
    </lineage>
</organism>
<dbReference type="AlphaFoldDB" id="A0A1L9R6I4"/>
<dbReference type="GeneID" id="63748046"/>
<keyword evidence="1" id="KW-0732">Signal</keyword>